<name>A0AAD7NIR7_9AGAR</name>
<protein>
    <recommendedName>
        <fullName evidence="1">F-box domain-containing protein</fullName>
    </recommendedName>
</protein>
<keyword evidence="3" id="KW-1185">Reference proteome</keyword>
<dbReference type="SUPFAM" id="SSF81383">
    <property type="entry name" value="F-box domain"/>
    <property type="match status" value="1"/>
</dbReference>
<evidence type="ECO:0000313" key="2">
    <source>
        <dbReference type="EMBL" id="KAJ7762849.1"/>
    </source>
</evidence>
<dbReference type="InterPro" id="IPR036047">
    <property type="entry name" value="F-box-like_dom_sf"/>
</dbReference>
<organism evidence="2 3">
    <name type="scientific">Mycena maculata</name>
    <dbReference type="NCBI Taxonomy" id="230809"/>
    <lineage>
        <taxon>Eukaryota</taxon>
        <taxon>Fungi</taxon>
        <taxon>Dikarya</taxon>
        <taxon>Basidiomycota</taxon>
        <taxon>Agaricomycotina</taxon>
        <taxon>Agaricomycetes</taxon>
        <taxon>Agaricomycetidae</taxon>
        <taxon>Agaricales</taxon>
        <taxon>Marasmiineae</taxon>
        <taxon>Mycenaceae</taxon>
        <taxon>Mycena</taxon>
    </lineage>
</organism>
<evidence type="ECO:0000259" key="1">
    <source>
        <dbReference type="PROSITE" id="PS50181"/>
    </source>
</evidence>
<evidence type="ECO:0000313" key="3">
    <source>
        <dbReference type="Proteomes" id="UP001215280"/>
    </source>
</evidence>
<gene>
    <name evidence="2" type="ORF">DFH07DRAFT_956747</name>
</gene>
<comment type="caution">
    <text evidence="2">The sequence shown here is derived from an EMBL/GenBank/DDBJ whole genome shotgun (WGS) entry which is preliminary data.</text>
</comment>
<dbReference type="Proteomes" id="UP001215280">
    <property type="component" value="Unassembled WGS sequence"/>
</dbReference>
<reference evidence="2" key="1">
    <citation type="submission" date="2023-03" db="EMBL/GenBank/DDBJ databases">
        <title>Massive genome expansion in bonnet fungi (Mycena s.s.) driven by repeated elements and novel gene families across ecological guilds.</title>
        <authorList>
            <consortium name="Lawrence Berkeley National Laboratory"/>
            <person name="Harder C.B."/>
            <person name="Miyauchi S."/>
            <person name="Viragh M."/>
            <person name="Kuo A."/>
            <person name="Thoen E."/>
            <person name="Andreopoulos B."/>
            <person name="Lu D."/>
            <person name="Skrede I."/>
            <person name="Drula E."/>
            <person name="Henrissat B."/>
            <person name="Morin E."/>
            <person name="Kohler A."/>
            <person name="Barry K."/>
            <person name="LaButti K."/>
            <person name="Morin E."/>
            <person name="Salamov A."/>
            <person name="Lipzen A."/>
            <person name="Mereny Z."/>
            <person name="Hegedus B."/>
            <person name="Baldrian P."/>
            <person name="Stursova M."/>
            <person name="Weitz H."/>
            <person name="Taylor A."/>
            <person name="Grigoriev I.V."/>
            <person name="Nagy L.G."/>
            <person name="Martin F."/>
            <person name="Kauserud H."/>
        </authorList>
    </citation>
    <scope>NUCLEOTIDE SEQUENCE</scope>
    <source>
        <strain evidence="2">CBHHK188m</strain>
    </source>
</reference>
<sequence>MTPDRQSRLLLLEVPVDCVTEILLYLVPEDVLRLSRLCKALRSFLTQKDSRHIWKQAFANLNGPTLPPCPPNLTEVQYAHLVFSNDCHGCGKRPDLPVDWDLRVHYCSECELTNTIKFDASQPPSLTCDPSADIRKLIAIPFNPAFLNADLTAVTAVYEALNAHDRLAYRDNRHRMLVDTRIHARECRAWEARLVELARAAFNKASPNIKQAINTKLSALGWAEEIDIRGDESHYESADECVLVLNAREEWAEMKPGMERLMASRRKELAAQAAAELLFLSSRYLGFF</sequence>
<proteinExistence type="predicted"/>
<feature type="domain" description="F-box" evidence="1">
    <location>
        <begin position="8"/>
        <end position="57"/>
    </location>
</feature>
<dbReference type="EMBL" id="JARJLG010000042">
    <property type="protein sequence ID" value="KAJ7762849.1"/>
    <property type="molecule type" value="Genomic_DNA"/>
</dbReference>
<dbReference type="PROSITE" id="PS50181">
    <property type="entry name" value="FBOX"/>
    <property type="match status" value="1"/>
</dbReference>
<dbReference type="Pfam" id="PF00646">
    <property type="entry name" value="F-box"/>
    <property type="match status" value="1"/>
</dbReference>
<accession>A0AAD7NIR7</accession>
<dbReference type="InterPro" id="IPR001810">
    <property type="entry name" value="F-box_dom"/>
</dbReference>
<dbReference type="AlphaFoldDB" id="A0AAD7NIR7"/>